<dbReference type="GO" id="GO:0016020">
    <property type="term" value="C:membrane"/>
    <property type="evidence" value="ECO:0007669"/>
    <property type="project" value="TreeGrafter"/>
</dbReference>
<evidence type="ECO:0000313" key="16">
    <source>
        <dbReference type="WBParaSite" id="PgR111X_g002_t03"/>
    </source>
</evidence>
<dbReference type="SMART" id="SM00109">
    <property type="entry name" value="C1"/>
    <property type="match status" value="2"/>
</dbReference>
<keyword evidence="9 10" id="KW-0067">ATP-binding</keyword>
<dbReference type="Gene3D" id="3.30.60.20">
    <property type="match status" value="1"/>
</dbReference>
<dbReference type="InterPro" id="IPR037607">
    <property type="entry name" value="DGK"/>
</dbReference>
<dbReference type="PROSITE" id="PS50146">
    <property type="entry name" value="DAGK"/>
    <property type="match status" value="1"/>
</dbReference>
<dbReference type="Gene3D" id="2.60.200.40">
    <property type="match status" value="1"/>
</dbReference>
<proteinExistence type="inferred from homology"/>
<dbReference type="SMART" id="SM00046">
    <property type="entry name" value="DAGKc"/>
    <property type="match status" value="1"/>
</dbReference>
<dbReference type="InterPro" id="IPR000756">
    <property type="entry name" value="Diacylglycerol_kin_accessory"/>
</dbReference>
<dbReference type="SUPFAM" id="SSF111331">
    <property type="entry name" value="NAD kinase/diacylglycerol kinase-like"/>
    <property type="match status" value="1"/>
</dbReference>
<dbReference type="GO" id="GO:0005524">
    <property type="term" value="F:ATP binding"/>
    <property type="evidence" value="ECO:0007669"/>
    <property type="project" value="UniProtKB-KW"/>
</dbReference>
<dbReference type="CDD" id="cd20853">
    <property type="entry name" value="C1_DGKepsilon_typeIII_rpt2"/>
    <property type="match status" value="1"/>
</dbReference>
<dbReference type="InterPro" id="IPR017438">
    <property type="entry name" value="ATP-NAD_kinase_N"/>
</dbReference>
<evidence type="ECO:0000256" key="5">
    <source>
        <dbReference type="ARBA" id="ARBA00022737"/>
    </source>
</evidence>
<feature type="domain" description="Phorbol-ester/DAG-type" evidence="12">
    <location>
        <begin position="103"/>
        <end position="154"/>
    </location>
</feature>
<keyword evidence="5" id="KW-0677">Repeat</keyword>
<comment type="catalytic activity">
    <reaction evidence="1 10">
        <text>a 1,2-diacyl-sn-glycerol + ATP = a 1,2-diacyl-sn-glycero-3-phosphate + ADP + H(+)</text>
        <dbReference type="Rhea" id="RHEA:10272"/>
        <dbReference type="ChEBI" id="CHEBI:15378"/>
        <dbReference type="ChEBI" id="CHEBI:17815"/>
        <dbReference type="ChEBI" id="CHEBI:30616"/>
        <dbReference type="ChEBI" id="CHEBI:58608"/>
        <dbReference type="ChEBI" id="CHEBI:456216"/>
        <dbReference type="EC" id="2.7.1.107"/>
    </reaction>
</comment>
<protein>
    <recommendedName>
        <fullName evidence="10">Diacylglycerol kinase</fullName>
        <shortName evidence="10">DAG kinase</shortName>
        <ecNumber evidence="10">2.7.1.107</ecNumber>
    </recommendedName>
</protein>
<evidence type="ECO:0000256" key="4">
    <source>
        <dbReference type="ARBA" id="ARBA00022723"/>
    </source>
</evidence>
<feature type="chain" id="PRO_5041150505" description="Diacylglycerol kinase" evidence="11">
    <location>
        <begin position="19"/>
        <end position="533"/>
    </location>
</feature>
<dbReference type="Gene3D" id="3.40.50.10330">
    <property type="entry name" value="Probable inorganic polyphosphate/atp-NAD kinase, domain 1"/>
    <property type="match status" value="1"/>
</dbReference>
<accession>A0A915CBR1</accession>
<sequence>MIWPLIVISVLLIAVTQLLRKILRPRVVEYETNDVEVSSSGHHFVSITESDHGRYCSLCENGMQSGMQCDFCGVMVDTRLCLHSLSSTVPCKMVARTTDNDIMHHWVRGNLPSGSVCISCEEMCGDGVGLVDYRCALCQATVHADCKYSVGERCNLGANRDFIIPPNYVTIRQAGTRRKKQLVVESMTLPSGTAASSWRPLFVLVNPRSGGAEGFATLQAFRRYLHPVQVVNIDYVSVNTALRWTETNPQINCYVLVAGGDGTISLVLDAMRSLQRQPPVAILPLGTGNDLSRVLGWGSGHSGSIEFSKICSEIRNSTVIRLDRWSVDIVHRRRLGVRPKNKHISMVNYISVGVDACVTYGMQSTRSSIPRAFSSRLLNKLLFFTYGTKDVLEHACADLEKKVELIIDGTIIELPPLEGITILNIPCWGAGVRPWPDLPDIPQSTDDKKFEVFGVRSSFHIAQMQMGVSQSIPLAQGRSLKLRIFGSALPMQCDGEAWMQHPGTLNILHLDQASLLWNDHATVKGKSNSFFYL</sequence>
<dbReference type="PROSITE" id="PS50081">
    <property type="entry name" value="ZF_DAG_PE_2"/>
    <property type="match status" value="1"/>
</dbReference>
<evidence type="ECO:0000256" key="3">
    <source>
        <dbReference type="ARBA" id="ARBA00022679"/>
    </source>
</evidence>
<dbReference type="AlphaFoldDB" id="A0A915CBR1"/>
<dbReference type="Pfam" id="PF00781">
    <property type="entry name" value="DAGK_cat"/>
    <property type="match status" value="1"/>
</dbReference>
<dbReference type="GO" id="GO:0007200">
    <property type="term" value="P:phospholipase C-activating G protein-coupled receptor signaling pathway"/>
    <property type="evidence" value="ECO:0007669"/>
    <property type="project" value="InterPro"/>
</dbReference>
<keyword evidence="6 10" id="KW-0547">Nucleotide-binding</keyword>
<organism evidence="14 16">
    <name type="scientific">Parascaris univalens</name>
    <name type="common">Nematode worm</name>
    <dbReference type="NCBI Taxonomy" id="6257"/>
    <lineage>
        <taxon>Eukaryota</taxon>
        <taxon>Metazoa</taxon>
        <taxon>Ecdysozoa</taxon>
        <taxon>Nematoda</taxon>
        <taxon>Chromadorea</taxon>
        <taxon>Rhabditida</taxon>
        <taxon>Spirurina</taxon>
        <taxon>Ascaridomorpha</taxon>
        <taxon>Ascaridoidea</taxon>
        <taxon>Ascarididae</taxon>
        <taxon>Parascaris</taxon>
    </lineage>
</organism>
<evidence type="ECO:0000313" key="14">
    <source>
        <dbReference type="Proteomes" id="UP000887569"/>
    </source>
</evidence>
<evidence type="ECO:0000256" key="7">
    <source>
        <dbReference type="ARBA" id="ARBA00022777"/>
    </source>
</evidence>
<dbReference type="Pfam" id="PF00609">
    <property type="entry name" value="DAGK_acc"/>
    <property type="match status" value="1"/>
</dbReference>
<keyword evidence="14" id="KW-1185">Reference proteome</keyword>
<comment type="similarity">
    <text evidence="2 10">Belongs to the eukaryotic diacylglycerol kinase family.</text>
</comment>
<keyword evidence="11" id="KW-0732">Signal</keyword>
<reference evidence="15 16" key="1">
    <citation type="submission" date="2022-11" db="UniProtKB">
        <authorList>
            <consortium name="WormBaseParasite"/>
        </authorList>
    </citation>
    <scope>IDENTIFICATION</scope>
</reference>
<evidence type="ECO:0000256" key="8">
    <source>
        <dbReference type="ARBA" id="ARBA00022833"/>
    </source>
</evidence>
<feature type="signal peptide" evidence="11">
    <location>
        <begin position="1"/>
        <end position="18"/>
    </location>
</feature>
<dbReference type="GO" id="GO:0004143">
    <property type="term" value="F:ATP-dependent diacylglycerol kinase activity"/>
    <property type="evidence" value="ECO:0007669"/>
    <property type="project" value="UniProtKB-EC"/>
</dbReference>
<dbReference type="InterPro" id="IPR046349">
    <property type="entry name" value="C1-like_sf"/>
</dbReference>
<evidence type="ECO:0000256" key="11">
    <source>
        <dbReference type="SAM" id="SignalP"/>
    </source>
</evidence>
<evidence type="ECO:0000259" key="12">
    <source>
        <dbReference type="PROSITE" id="PS50081"/>
    </source>
</evidence>
<dbReference type="CDD" id="cd20801">
    <property type="entry name" value="C1_DGKepsilon_typeIII_rpt1"/>
    <property type="match status" value="1"/>
</dbReference>
<keyword evidence="4" id="KW-0479">Metal-binding</keyword>
<evidence type="ECO:0000259" key="13">
    <source>
        <dbReference type="PROSITE" id="PS50146"/>
    </source>
</evidence>
<evidence type="ECO:0000256" key="2">
    <source>
        <dbReference type="ARBA" id="ARBA00009280"/>
    </source>
</evidence>
<dbReference type="Pfam" id="PF00130">
    <property type="entry name" value="C1_1"/>
    <property type="match status" value="1"/>
</dbReference>
<dbReference type="SMART" id="SM00045">
    <property type="entry name" value="DAGKa"/>
    <property type="match status" value="1"/>
</dbReference>
<evidence type="ECO:0000256" key="6">
    <source>
        <dbReference type="ARBA" id="ARBA00022741"/>
    </source>
</evidence>
<dbReference type="PROSITE" id="PS00479">
    <property type="entry name" value="ZF_DAG_PE_1"/>
    <property type="match status" value="1"/>
</dbReference>
<evidence type="ECO:0000256" key="9">
    <source>
        <dbReference type="ARBA" id="ARBA00022840"/>
    </source>
</evidence>
<name>A0A915CBR1_PARUN</name>
<dbReference type="WBParaSite" id="PgR111X_g002_t01">
    <property type="protein sequence ID" value="PgR111X_g002_t01"/>
    <property type="gene ID" value="PgR111X_g002"/>
</dbReference>
<keyword evidence="3 10" id="KW-0808">Transferase</keyword>
<keyword evidence="7 10" id="KW-0418">Kinase</keyword>
<dbReference type="GO" id="GO:0046872">
    <property type="term" value="F:metal ion binding"/>
    <property type="evidence" value="ECO:0007669"/>
    <property type="project" value="UniProtKB-KW"/>
</dbReference>
<dbReference type="WBParaSite" id="PgR111X_g002_t03">
    <property type="protein sequence ID" value="PgR111X_g002_t03"/>
    <property type="gene ID" value="PgR111X_g002"/>
</dbReference>
<dbReference type="InterPro" id="IPR001206">
    <property type="entry name" value="Diacylglycerol_kinase_cat_dom"/>
</dbReference>
<keyword evidence="8" id="KW-0862">Zinc</keyword>
<dbReference type="PANTHER" id="PTHR11255:SF118">
    <property type="entry name" value="DIACYLGLYCEROL KINASE EPSILON"/>
    <property type="match status" value="1"/>
</dbReference>
<evidence type="ECO:0000256" key="10">
    <source>
        <dbReference type="RuleBase" id="RU361128"/>
    </source>
</evidence>
<dbReference type="Proteomes" id="UP000887569">
    <property type="component" value="Unplaced"/>
</dbReference>
<dbReference type="EC" id="2.7.1.107" evidence="10"/>
<dbReference type="PANTHER" id="PTHR11255">
    <property type="entry name" value="DIACYLGLYCEROL KINASE"/>
    <property type="match status" value="1"/>
</dbReference>
<evidence type="ECO:0000313" key="15">
    <source>
        <dbReference type="WBParaSite" id="PgR111X_g002_t01"/>
    </source>
</evidence>
<feature type="domain" description="DAGKc" evidence="13">
    <location>
        <begin position="196"/>
        <end position="331"/>
    </location>
</feature>
<dbReference type="FunFam" id="2.60.200.40:FF:000019">
    <property type="entry name" value="Diacylglycerol kinase"/>
    <property type="match status" value="1"/>
</dbReference>
<dbReference type="SUPFAM" id="SSF57889">
    <property type="entry name" value="Cysteine-rich domain"/>
    <property type="match status" value="1"/>
</dbReference>
<dbReference type="InterPro" id="IPR016064">
    <property type="entry name" value="NAD/diacylglycerol_kinase_sf"/>
</dbReference>
<dbReference type="InterPro" id="IPR002219">
    <property type="entry name" value="PKC_DAG/PE"/>
</dbReference>
<evidence type="ECO:0000256" key="1">
    <source>
        <dbReference type="ARBA" id="ARBA00001383"/>
    </source>
</evidence>